<reference evidence="3" key="1">
    <citation type="submission" date="2010-08" db="EMBL/GenBank/DDBJ databases">
        <authorList>
            <consortium name="Caenorhabditis japonica Sequencing Consortium"/>
            <person name="Wilson R.K."/>
        </authorList>
    </citation>
    <scope>NUCLEOTIDE SEQUENCE [LARGE SCALE GENOMIC DNA]</scope>
    <source>
        <strain evidence="3">DF5081</strain>
    </source>
</reference>
<proteinExistence type="predicted"/>
<organism evidence="2 3">
    <name type="scientific">Caenorhabditis japonica</name>
    <dbReference type="NCBI Taxonomy" id="281687"/>
    <lineage>
        <taxon>Eukaryota</taxon>
        <taxon>Metazoa</taxon>
        <taxon>Ecdysozoa</taxon>
        <taxon>Nematoda</taxon>
        <taxon>Chromadorea</taxon>
        <taxon>Rhabditida</taxon>
        <taxon>Rhabditina</taxon>
        <taxon>Rhabditomorpha</taxon>
        <taxon>Rhabditoidea</taxon>
        <taxon>Rhabditidae</taxon>
        <taxon>Peloderinae</taxon>
        <taxon>Caenorhabditis</taxon>
    </lineage>
</organism>
<dbReference type="Proteomes" id="UP000005237">
    <property type="component" value="Unassembled WGS sequence"/>
</dbReference>
<dbReference type="SUPFAM" id="SSF49599">
    <property type="entry name" value="TRAF domain-like"/>
    <property type="match status" value="2"/>
</dbReference>
<evidence type="ECO:0000313" key="2">
    <source>
        <dbReference type="EnsemblMetazoa" id="CJA41255b.1"/>
    </source>
</evidence>
<sequence>MDKEDEASYFLPKCRIVKTLKLSVRIDSLGETDRFGETVRVGKFDWCLTARRVYTKHLCKKSYLGVYLHCKSPLQPHEYANVSLHFVLNSFQYSSLHYWRNVWAQFDEHANTWGNDRFLSWDRLLNRSPFVKHGRICVEVDMKIKRENDLTKTPIRDDDGDMRLIFEDERKKWMIPYCKQRQNKKIAMEIEMANFTKTGVFTKEFKISGVPFSFRLLKNPTQNCLDLEFYCNWMDPSPWWRCEVFGEFKISNQKSKKYKKGEHFFAHSMFPRIFQKTDFCWNLFGFIDWDLLTNETYRCVKDGIFMLEVYVDLREKYGFDVADYDVNVGSVSLDFIEQFINDNATLQNVYTFAPIPLKVLNLNQDNGYSKLSELLSHLKSLNKNSINVMLIVNGSHVFLANKRRLKSKIWVDDNTLSFPSIHFGVLSFESGRLKNVAEWSSGMILALGARGPGFNPRFGPFLFWCYCIVFSCRVATQRSGDAQSSKYWPFQQFTYSDTYLSTYAGYTWDPNQPDRKSNSGVWQNCVIIWLRLKATNNGNGNSDDASCQQSGAPMFSMRGGVCGKLPEVLVGA</sequence>
<dbReference type="PANTHER" id="PTHR47022:SF1">
    <property type="entry name" value="BTB AND MATH DOMAIN-CONTAINING PROTEIN 36-RELATED"/>
    <property type="match status" value="1"/>
</dbReference>
<dbReference type="EnsemblMetazoa" id="CJA41255b.1">
    <property type="protein sequence ID" value="CJA41255b.1"/>
    <property type="gene ID" value="WBGene00217103"/>
</dbReference>
<dbReference type="AlphaFoldDB" id="A0A8R1ERT0"/>
<accession>A0A8R1ERT0</accession>
<reference evidence="2" key="2">
    <citation type="submission" date="2022-06" db="UniProtKB">
        <authorList>
            <consortium name="EnsemblMetazoa"/>
        </authorList>
    </citation>
    <scope>IDENTIFICATION</scope>
    <source>
        <strain evidence="2">DF5081</strain>
    </source>
</reference>
<dbReference type="PROSITE" id="PS50144">
    <property type="entry name" value="MATH"/>
    <property type="match status" value="1"/>
</dbReference>
<protein>
    <submittedName>
        <fullName evidence="2">MATH domain-containing protein</fullName>
    </submittedName>
</protein>
<dbReference type="Pfam" id="PF00917">
    <property type="entry name" value="MATH"/>
    <property type="match status" value="2"/>
</dbReference>
<name>A0A8R1ERT0_CAEJA</name>
<evidence type="ECO:0000259" key="1">
    <source>
        <dbReference type="PROSITE" id="PS50144"/>
    </source>
</evidence>
<keyword evidence="3" id="KW-1185">Reference proteome</keyword>
<dbReference type="CDD" id="cd00121">
    <property type="entry name" value="MATH"/>
    <property type="match status" value="2"/>
</dbReference>
<dbReference type="Gene3D" id="2.60.210.10">
    <property type="entry name" value="Apoptosis, Tumor Necrosis Factor Receptor Associated Protein 2, Chain A"/>
    <property type="match status" value="2"/>
</dbReference>
<dbReference type="InterPro" id="IPR002083">
    <property type="entry name" value="MATH/TRAF_dom"/>
</dbReference>
<dbReference type="PANTHER" id="PTHR47022">
    <property type="entry name" value="BTB AND MATH DOMAIN-CONTAINING PROTEIN 36-RELATED"/>
    <property type="match status" value="1"/>
</dbReference>
<evidence type="ECO:0000313" key="3">
    <source>
        <dbReference type="Proteomes" id="UP000005237"/>
    </source>
</evidence>
<dbReference type="InterPro" id="IPR008974">
    <property type="entry name" value="TRAF-like"/>
</dbReference>
<feature type="domain" description="MATH" evidence="1">
    <location>
        <begin position="19"/>
        <end position="142"/>
    </location>
</feature>